<sequence length="67" mass="7834">MTPGDIPDKYQGIIDHSDYLVTKVRRLEAEIIQLRRQLAIAYEFMHRARDTAALLEEQPYVEVSDDE</sequence>
<organism evidence="1">
    <name type="scientific">uncultured Caudovirales phage</name>
    <dbReference type="NCBI Taxonomy" id="2100421"/>
    <lineage>
        <taxon>Viruses</taxon>
        <taxon>Duplodnaviria</taxon>
        <taxon>Heunggongvirae</taxon>
        <taxon>Uroviricota</taxon>
        <taxon>Caudoviricetes</taxon>
        <taxon>Peduoviridae</taxon>
        <taxon>Maltschvirus</taxon>
        <taxon>Maltschvirus maltsch</taxon>
    </lineage>
</organism>
<proteinExistence type="predicted"/>
<reference evidence="1" key="1">
    <citation type="submission" date="2020-05" db="EMBL/GenBank/DDBJ databases">
        <authorList>
            <person name="Chiriac C."/>
            <person name="Salcher M."/>
            <person name="Ghai R."/>
            <person name="Kavagutti S V."/>
        </authorList>
    </citation>
    <scope>NUCLEOTIDE SEQUENCE</scope>
</reference>
<gene>
    <name evidence="1" type="ORF">UFOVP226_2</name>
</gene>
<name>A0A6J7WL86_9CAUD</name>
<accession>A0A6J7WL86</accession>
<dbReference type="EMBL" id="LR798272">
    <property type="protein sequence ID" value="CAB5218841.1"/>
    <property type="molecule type" value="Genomic_DNA"/>
</dbReference>
<protein>
    <submittedName>
        <fullName evidence="1">Uncharacterized protein</fullName>
    </submittedName>
</protein>
<evidence type="ECO:0000313" key="1">
    <source>
        <dbReference type="EMBL" id="CAB5218841.1"/>
    </source>
</evidence>